<feature type="compositionally biased region" description="Acidic residues" evidence="1">
    <location>
        <begin position="66"/>
        <end position="81"/>
    </location>
</feature>
<dbReference type="EnsemblMetazoa" id="GPPI051545-RA">
    <property type="protein sequence ID" value="GPPI051545-PA"/>
    <property type="gene ID" value="GPPI051545"/>
</dbReference>
<proteinExistence type="predicted"/>
<feature type="domain" description="RanBD1" evidence="2">
    <location>
        <begin position="85"/>
        <end position="114"/>
    </location>
</feature>
<evidence type="ECO:0000259" key="2">
    <source>
        <dbReference type="PROSITE" id="PS50196"/>
    </source>
</evidence>
<feature type="compositionally biased region" description="Polar residues" evidence="1">
    <location>
        <begin position="7"/>
        <end position="16"/>
    </location>
</feature>
<feature type="compositionally biased region" description="Low complexity" evidence="1">
    <location>
        <begin position="46"/>
        <end position="61"/>
    </location>
</feature>
<evidence type="ECO:0000313" key="4">
    <source>
        <dbReference type="Proteomes" id="UP000092460"/>
    </source>
</evidence>
<feature type="region of interest" description="Disordered" evidence="1">
    <location>
        <begin position="1"/>
        <end position="22"/>
    </location>
</feature>
<dbReference type="STRING" id="67801.A0A1B0C7Q3"/>
<dbReference type="InterPro" id="IPR000156">
    <property type="entry name" value="Ran_bind_dom"/>
</dbReference>
<feature type="region of interest" description="Disordered" evidence="1">
    <location>
        <begin position="45"/>
        <end position="88"/>
    </location>
</feature>
<evidence type="ECO:0000313" key="3">
    <source>
        <dbReference type="EnsemblMetazoa" id="GPPI051545-PA"/>
    </source>
</evidence>
<dbReference type="EMBL" id="JXJN01029988">
    <property type="status" value="NOT_ANNOTATED_CDS"/>
    <property type="molecule type" value="Genomic_DNA"/>
</dbReference>
<keyword evidence="4" id="KW-1185">Reference proteome</keyword>
<evidence type="ECO:0000256" key="1">
    <source>
        <dbReference type="SAM" id="MobiDB-lite"/>
    </source>
</evidence>
<reference evidence="3" key="2">
    <citation type="submission" date="2020-05" db="UniProtKB">
        <authorList>
            <consortium name="EnsemblMetazoa"/>
        </authorList>
    </citation>
    <scope>IDENTIFICATION</scope>
    <source>
        <strain evidence="3">IAEA</strain>
    </source>
</reference>
<dbReference type="AlphaFoldDB" id="A0A1B0C7Q3"/>
<dbReference type="PROSITE" id="PS50196">
    <property type="entry name" value="RANBD1"/>
    <property type="match status" value="1"/>
</dbReference>
<dbReference type="InterPro" id="IPR011993">
    <property type="entry name" value="PH-like_dom_sf"/>
</dbReference>
<dbReference type="Proteomes" id="UP000092460">
    <property type="component" value="Unassembled WGS sequence"/>
</dbReference>
<dbReference type="VEuPathDB" id="VectorBase:GPPI051545"/>
<name>A0A1B0C7Q3_9MUSC</name>
<reference evidence="4" key="1">
    <citation type="submission" date="2015-01" db="EMBL/GenBank/DDBJ databases">
        <authorList>
            <person name="Aksoy S."/>
            <person name="Warren W."/>
            <person name="Wilson R.K."/>
        </authorList>
    </citation>
    <scope>NUCLEOTIDE SEQUENCE [LARGE SCALE GENOMIC DNA]</scope>
    <source>
        <strain evidence="4">IAEA</strain>
    </source>
</reference>
<dbReference type="Gene3D" id="2.30.29.30">
    <property type="entry name" value="Pleckstrin-homology domain (PH domain)/Phosphotyrosine-binding domain (PTB)"/>
    <property type="match status" value="1"/>
</dbReference>
<dbReference type="EMBL" id="JXJN01029987">
    <property type="status" value="NOT_ANNOTATED_CDS"/>
    <property type="molecule type" value="Genomic_DNA"/>
</dbReference>
<accession>A0A1B0C7Q3</accession>
<organism evidence="3 4">
    <name type="scientific">Glossina palpalis gambiensis</name>
    <dbReference type="NCBI Taxonomy" id="67801"/>
    <lineage>
        <taxon>Eukaryota</taxon>
        <taxon>Metazoa</taxon>
        <taxon>Ecdysozoa</taxon>
        <taxon>Arthropoda</taxon>
        <taxon>Hexapoda</taxon>
        <taxon>Insecta</taxon>
        <taxon>Pterygota</taxon>
        <taxon>Neoptera</taxon>
        <taxon>Endopterygota</taxon>
        <taxon>Diptera</taxon>
        <taxon>Brachycera</taxon>
        <taxon>Muscomorpha</taxon>
        <taxon>Hippoboscoidea</taxon>
        <taxon>Glossinidae</taxon>
        <taxon>Glossina</taxon>
    </lineage>
</organism>
<sequence length="137" mass="14605">AAGVLAFTSSLPASTKSSDKLGFLNGEESVSDAFSLNRKVFNFTLKPKSPGKSGKSPSKFGSDADGAGDEDTESEFPDEEESSAHFTPIITLPEKVKVKTGEEEEETLYQILEKTAIESWSQAITLYHLPGGNASSV</sequence>
<protein>
    <recommendedName>
        <fullName evidence="2">RanBD1 domain-containing protein</fullName>
    </recommendedName>
</protein>